<organism evidence="1">
    <name type="scientific">marine sediment metagenome</name>
    <dbReference type="NCBI Taxonomy" id="412755"/>
    <lineage>
        <taxon>unclassified sequences</taxon>
        <taxon>metagenomes</taxon>
        <taxon>ecological metagenomes</taxon>
    </lineage>
</organism>
<dbReference type="AlphaFoldDB" id="X0XL60"/>
<name>X0XL60_9ZZZZ</name>
<dbReference type="Pfam" id="PF08843">
    <property type="entry name" value="AbiEii"/>
    <property type="match status" value="1"/>
</dbReference>
<protein>
    <submittedName>
        <fullName evidence="1">Uncharacterized protein</fullName>
    </submittedName>
</protein>
<proteinExistence type="predicted"/>
<comment type="caution">
    <text evidence="1">The sequence shown here is derived from an EMBL/GenBank/DDBJ whole genome shotgun (WGS) entry which is preliminary data.</text>
</comment>
<sequence>METEFDEKNLDVIEAKIKKVLEDTFQEAGYIVFNIKFIETPQNVTLDLKDFWGGYEIEFKVIDKTKYPDLENDIDSLRRNALIVGPNNRKRFFIQISKFEFCGQKQEYDIEGYRIYLYSPEMIVLEKIRAICQQMPEYRKLVKSSHQTARARDFVDIYYILKKYKIKIDSRENIELLKCIFNAKRVPLELIAEINDYKEFHRQDFEAVKDTVKAGIKLKDFDFYFDYTIRICTALKPLWEK</sequence>
<dbReference type="InterPro" id="IPR014942">
    <property type="entry name" value="AbiEii"/>
</dbReference>
<reference evidence="1" key="1">
    <citation type="journal article" date="2014" name="Front. Microbiol.">
        <title>High frequency of phylogenetically diverse reductive dehalogenase-homologous genes in deep subseafloor sedimentary metagenomes.</title>
        <authorList>
            <person name="Kawai M."/>
            <person name="Futagami T."/>
            <person name="Toyoda A."/>
            <person name="Takaki Y."/>
            <person name="Nishi S."/>
            <person name="Hori S."/>
            <person name="Arai W."/>
            <person name="Tsubouchi T."/>
            <person name="Morono Y."/>
            <person name="Uchiyama I."/>
            <person name="Ito T."/>
            <person name="Fujiyama A."/>
            <person name="Inagaki F."/>
            <person name="Takami H."/>
        </authorList>
    </citation>
    <scope>NUCLEOTIDE SEQUENCE</scope>
    <source>
        <strain evidence="1">Expedition CK06-06</strain>
    </source>
</reference>
<dbReference type="EMBL" id="BARS01041794">
    <property type="protein sequence ID" value="GAG36052.1"/>
    <property type="molecule type" value="Genomic_DNA"/>
</dbReference>
<gene>
    <name evidence="1" type="ORF">S01H1_63493</name>
</gene>
<accession>X0XL60</accession>
<evidence type="ECO:0000313" key="1">
    <source>
        <dbReference type="EMBL" id="GAG36052.1"/>
    </source>
</evidence>